<dbReference type="AlphaFoldDB" id="A0A4Y9SWB2"/>
<name>A0A4Y9SWB2_9BURK</name>
<reference evidence="1 2" key="1">
    <citation type="submission" date="2019-03" db="EMBL/GenBank/DDBJ databases">
        <title>Draft genome of Massilia hortus sp. nov., a novel bacterial species of the Oxalobacteraceae family.</title>
        <authorList>
            <person name="Peta V."/>
            <person name="Raths R."/>
            <person name="Bucking H."/>
        </authorList>
    </citation>
    <scope>NUCLEOTIDE SEQUENCE [LARGE SCALE GENOMIC DNA]</scope>
    <source>
        <strain evidence="1 2">ONC3</strain>
    </source>
</reference>
<dbReference type="OrthoDB" id="9180016at2"/>
<gene>
    <name evidence="1" type="ORF">E4O92_15585</name>
</gene>
<dbReference type="Proteomes" id="UP000297258">
    <property type="component" value="Unassembled WGS sequence"/>
</dbReference>
<dbReference type="RefSeq" id="WP_135190655.1">
    <property type="nucleotide sequence ID" value="NZ_SPUM01000107.1"/>
</dbReference>
<dbReference type="EMBL" id="SPUM01000107">
    <property type="protein sequence ID" value="TFW30755.1"/>
    <property type="molecule type" value="Genomic_DNA"/>
</dbReference>
<organism evidence="1 2">
    <name type="scientific">Massilia horti</name>
    <dbReference type="NCBI Taxonomy" id="2562153"/>
    <lineage>
        <taxon>Bacteria</taxon>
        <taxon>Pseudomonadati</taxon>
        <taxon>Pseudomonadota</taxon>
        <taxon>Betaproteobacteria</taxon>
        <taxon>Burkholderiales</taxon>
        <taxon>Oxalobacteraceae</taxon>
        <taxon>Telluria group</taxon>
        <taxon>Massilia</taxon>
    </lineage>
</organism>
<proteinExistence type="predicted"/>
<accession>A0A4Y9SWB2</accession>
<sequence length="106" mass="12289">MNDLDFERRFTWEDVIADGVWAGVGWAQHCLLSNDRIDIACRQVPEAVFTKLIKLTIIACDEVTLIELPTANPYFASTLQPCRSTQFGLVFDRQLRRKHTWQRMSC</sequence>
<evidence type="ECO:0000313" key="1">
    <source>
        <dbReference type="EMBL" id="TFW30755.1"/>
    </source>
</evidence>
<comment type="caution">
    <text evidence="1">The sequence shown here is derived from an EMBL/GenBank/DDBJ whole genome shotgun (WGS) entry which is preliminary data.</text>
</comment>
<keyword evidence="2" id="KW-1185">Reference proteome</keyword>
<evidence type="ECO:0000313" key="2">
    <source>
        <dbReference type="Proteomes" id="UP000297258"/>
    </source>
</evidence>
<protein>
    <submittedName>
        <fullName evidence="1">Uncharacterized protein</fullName>
    </submittedName>
</protein>